<evidence type="ECO:0000313" key="8">
    <source>
        <dbReference type="EMBL" id="AWR98368.1"/>
    </source>
</evidence>
<gene>
    <name evidence="8" type="ORF">DFR87_00065</name>
</gene>
<evidence type="ECO:0000256" key="6">
    <source>
        <dbReference type="ARBA" id="ARBA00023136"/>
    </source>
</evidence>
<feature type="transmembrane region" description="Helical" evidence="7">
    <location>
        <begin position="411"/>
        <end position="429"/>
    </location>
</feature>
<protein>
    <submittedName>
        <fullName evidence="8">L-lactate permease</fullName>
    </submittedName>
</protein>
<dbReference type="InterPro" id="IPR003804">
    <property type="entry name" value="Lactate_perm"/>
</dbReference>
<evidence type="ECO:0000256" key="5">
    <source>
        <dbReference type="ARBA" id="ARBA00022989"/>
    </source>
</evidence>
<comment type="subcellular location">
    <subcellularLocation>
        <location evidence="1">Cell membrane</location>
        <topology evidence="1">Multi-pass membrane protein</topology>
    </subcellularLocation>
</comment>
<keyword evidence="3" id="KW-1003">Cell membrane</keyword>
<dbReference type="EMBL" id="CP029287">
    <property type="protein sequence ID" value="AWR98368.1"/>
    <property type="molecule type" value="Genomic_DNA"/>
</dbReference>
<evidence type="ECO:0000256" key="7">
    <source>
        <dbReference type="SAM" id="Phobius"/>
    </source>
</evidence>
<feature type="transmembrane region" description="Helical" evidence="7">
    <location>
        <begin position="12"/>
        <end position="31"/>
    </location>
</feature>
<dbReference type="GO" id="GO:0005886">
    <property type="term" value="C:plasma membrane"/>
    <property type="evidence" value="ECO:0007669"/>
    <property type="project" value="UniProtKB-SubCell"/>
</dbReference>
<accession>A0A2U9IQN4</accession>
<dbReference type="Pfam" id="PF02652">
    <property type="entry name" value="Lactate_perm"/>
    <property type="match status" value="1"/>
</dbReference>
<feature type="transmembrane region" description="Helical" evidence="7">
    <location>
        <begin position="329"/>
        <end position="357"/>
    </location>
</feature>
<dbReference type="PANTHER" id="PTHR30003:SF0">
    <property type="entry name" value="GLYCOLATE PERMEASE GLCA-RELATED"/>
    <property type="match status" value="1"/>
</dbReference>
<feature type="transmembrane region" description="Helical" evidence="7">
    <location>
        <begin position="38"/>
        <end position="56"/>
    </location>
</feature>
<dbReference type="GeneID" id="36833689"/>
<feature type="transmembrane region" description="Helical" evidence="7">
    <location>
        <begin position="251"/>
        <end position="268"/>
    </location>
</feature>
<evidence type="ECO:0000256" key="2">
    <source>
        <dbReference type="ARBA" id="ARBA00022448"/>
    </source>
</evidence>
<evidence type="ECO:0000256" key="4">
    <source>
        <dbReference type="ARBA" id="ARBA00022692"/>
    </source>
</evidence>
<feature type="transmembrane region" description="Helical" evidence="7">
    <location>
        <begin position="289"/>
        <end position="309"/>
    </location>
</feature>
<feature type="transmembrane region" description="Helical" evidence="7">
    <location>
        <begin position="378"/>
        <end position="399"/>
    </location>
</feature>
<dbReference type="PANTHER" id="PTHR30003">
    <property type="entry name" value="L-LACTATE PERMEASE"/>
    <property type="match status" value="1"/>
</dbReference>
<feature type="transmembrane region" description="Helical" evidence="7">
    <location>
        <begin position="498"/>
        <end position="518"/>
    </location>
</feature>
<sequence>MYIQQLNPTGNVGFTIFLSLIPLIVLFLLLIVFRLTAWLASIIGAVVGILDAVAVWKTPPGLALTSFLIGALTGTWAISWIVFWGLTFYNTLVLTGKYEAFKQWVLRNATGDVRIQAILLAWSFGALFEGLVGFGYPWALVSPVLIGIGFEELTALKVTAIANNAPVSYGALGTPIIILSAVTGLPLLFISSSVAKIVAILAFLPPFLLAFIVDRWRGIRDVWPFALLASISYIIGQYPMASFVGPYLPDITGSMISFIVLLAFLKVWRPRRTITNDKVQIERKNVQGIGRFWLAILAVVIVVTLWTGPWSPLTKLNIATLSLHAYSQLYHKTVAVSFAFNPAVAGTSIMAAWLVSLPILGAKPSTVKEALTRSFHQYWGGILTGVFVVGLALVFNYSGMAYSLAWKAADLSALFIIVSPIFGWIGCALSGSNTSTNALFGAFQVAVAKVSGLPIGLTPSLNSVGAEVAKPVAPQTLSAGVSTTSYVRKEGVVARNNLPWTILLLVYLILIGVLYYLLAPGLFMS</sequence>
<keyword evidence="4 7" id="KW-0812">Transmembrane</keyword>
<reference evidence="9" key="2">
    <citation type="submission" date="2020-03" db="EMBL/GenBank/DDBJ databases">
        <title>Complete Genome Sequences of Extremely Thermoacidophilic, Metal-Mobilizing Type-Strain Members of the Archaeal Family Sulfolobaceae: Acidianus brierleyi DSM-1651T, Acidianus sulfidivorans DSM-18786T, Metallosphaera hakonensis DSM-7519T, and Metallosphaera prunae DSM-10039T.</title>
        <authorList>
            <person name="Counts J.A."/>
            <person name="Kelly R.M."/>
        </authorList>
    </citation>
    <scope>NUCLEOTIDE SEQUENCE [LARGE SCALE GENOMIC DNA]</scope>
    <source>
        <strain evidence="9">HO1-1</strain>
    </source>
</reference>
<dbReference type="GO" id="GO:0015295">
    <property type="term" value="F:solute:proton symporter activity"/>
    <property type="evidence" value="ECO:0007669"/>
    <property type="project" value="TreeGrafter"/>
</dbReference>
<dbReference type="STRING" id="1293036.GCA_001315825_02801"/>
<dbReference type="KEGG" id="mhk:DFR87_00065"/>
<keyword evidence="5 7" id="KW-1133">Transmembrane helix</keyword>
<organism evidence="8 9">
    <name type="scientific">Metallosphaera hakonensis JCM 8857 = DSM 7519</name>
    <dbReference type="NCBI Taxonomy" id="1293036"/>
    <lineage>
        <taxon>Archaea</taxon>
        <taxon>Thermoproteota</taxon>
        <taxon>Thermoprotei</taxon>
        <taxon>Sulfolobales</taxon>
        <taxon>Sulfolobaceae</taxon>
        <taxon>Metallosphaera</taxon>
    </lineage>
</organism>
<feature type="transmembrane region" description="Helical" evidence="7">
    <location>
        <begin position="194"/>
        <end position="213"/>
    </location>
</feature>
<dbReference type="AlphaFoldDB" id="A0A2U9IQN4"/>
<keyword evidence="9" id="KW-1185">Reference proteome</keyword>
<feature type="transmembrane region" description="Helical" evidence="7">
    <location>
        <begin position="62"/>
        <end position="92"/>
    </location>
</feature>
<name>A0A2U9IQN4_9CREN</name>
<feature type="transmembrane region" description="Helical" evidence="7">
    <location>
        <begin position="113"/>
        <end position="132"/>
    </location>
</feature>
<dbReference type="GO" id="GO:0015129">
    <property type="term" value="F:lactate transmembrane transporter activity"/>
    <property type="evidence" value="ECO:0007669"/>
    <property type="project" value="InterPro"/>
</dbReference>
<keyword evidence="2" id="KW-0813">Transport</keyword>
<dbReference type="Proteomes" id="UP000247586">
    <property type="component" value="Chromosome"/>
</dbReference>
<feature type="transmembrane region" description="Helical" evidence="7">
    <location>
        <begin position="138"/>
        <end position="156"/>
    </location>
</feature>
<reference evidence="8 9" key="1">
    <citation type="submission" date="2018-05" db="EMBL/GenBank/DDBJ databases">
        <title>Complete Genome Sequences of Extremely Thermoacidophilic, Metal-Mobilizing Type-Strain Members of the Archaeal Family Sulfolobaceae: Acidianus brierleyi DSM-1651T, Acidianus sulfidivorans DSM-18786T, Metallosphaera hakonensis DSM-7519T, and Metallosphaera prunae DSM-10039T.</title>
        <authorList>
            <person name="Counts J.A."/>
            <person name="Kelly R.M."/>
        </authorList>
    </citation>
    <scope>NUCLEOTIDE SEQUENCE [LARGE SCALE GENOMIC DNA]</scope>
    <source>
        <strain evidence="8 9">HO1-1</strain>
    </source>
</reference>
<evidence type="ECO:0000313" key="9">
    <source>
        <dbReference type="Proteomes" id="UP000247586"/>
    </source>
</evidence>
<feature type="transmembrane region" description="Helical" evidence="7">
    <location>
        <begin position="168"/>
        <end position="188"/>
    </location>
</feature>
<dbReference type="OrthoDB" id="213326at2157"/>
<reference evidence="9" key="3">
    <citation type="submission" date="2020-03" db="EMBL/GenBank/DDBJ databases">
        <title>Sequencing and Assembly of Multiple Reported Metal-Biooxidizing Members of the Extremely Thermoacidophilic Archaeal Family Sulfolobaceae.</title>
        <authorList>
            <person name="Counts J.A."/>
            <person name="Kelly R.M."/>
        </authorList>
    </citation>
    <scope>NUCLEOTIDE SEQUENCE [LARGE SCALE GENOMIC DNA]</scope>
    <source>
        <strain evidence="9">HO1-1</strain>
    </source>
</reference>
<keyword evidence="6 7" id="KW-0472">Membrane</keyword>
<evidence type="ECO:0000256" key="3">
    <source>
        <dbReference type="ARBA" id="ARBA00022475"/>
    </source>
</evidence>
<dbReference type="RefSeq" id="WP_110368637.1">
    <property type="nucleotide sequence ID" value="NZ_CP029287.2"/>
</dbReference>
<feature type="transmembrane region" description="Helical" evidence="7">
    <location>
        <begin position="225"/>
        <end position="245"/>
    </location>
</feature>
<proteinExistence type="predicted"/>
<evidence type="ECO:0000256" key="1">
    <source>
        <dbReference type="ARBA" id="ARBA00004651"/>
    </source>
</evidence>